<proteinExistence type="predicted"/>
<dbReference type="Proteomes" id="UP001208570">
    <property type="component" value="Unassembled WGS sequence"/>
</dbReference>
<evidence type="ECO:0000313" key="3">
    <source>
        <dbReference type="EMBL" id="KAK2141964.1"/>
    </source>
</evidence>
<reference evidence="3" key="1">
    <citation type="journal article" date="2023" name="Mol. Biol. Evol.">
        <title>Third-Generation Sequencing Reveals the Adaptive Role of the Epigenome in Three Deep-Sea Polychaetes.</title>
        <authorList>
            <person name="Perez M."/>
            <person name="Aroh O."/>
            <person name="Sun Y."/>
            <person name="Lan Y."/>
            <person name="Juniper S.K."/>
            <person name="Young C.R."/>
            <person name="Angers B."/>
            <person name="Qian P.Y."/>
        </authorList>
    </citation>
    <scope>NUCLEOTIDE SEQUENCE</scope>
    <source>
        <strain evidence="3">P08H-3</strain>
    </source>
</reference>
<keyword evidence="2" id="KW-0472">Membrane</keyword>
<organism evidence="3 4">
    <name type="scientific">Paralvinella palmiformis</name>
    <dbReference type="NCBI Taxonomy" id="53620"/>
    <lineage>
        <taxon>Eukaryota</taxon>
        <taxon>Metazoa</taxon>
        <taxon>Spiralia</taxon>
        <taxon>Lophotrochozoa</taxon>
        <taxon>Annelida</taxon>
        <taxon>Polychaeta</taxon>
        <taxon>Sedentaria</taxon>
        <taxon>Canalipalpata</taxon>
        <taxon>Terebellida</taxon>
        <taxon>Terebelliformia</taxon>
        <taxon>Alvinellidae</taxon>
        <taxon>Paralvinella</taxon>
    </lineage>
</organism>
<feature type="region of interest" description="Disordered" evidence="1">
    <location>
        <begin position="32"/>
        <end position="60"/>
    </location>
</feature>
<evidence type="ECO:0000256" key="2">
    <source>
        <dbReference type="SAM" id="Phobius"/>
    </source>
</evidence>
<name>A0AAD9IWI5_9ANNE</name>
<keyword evidence="4" id="KW-1185">Reference proteome</keyword>
<comment type="caution">
    <text evidence="3">The sequence shown here is derived from an EMBL/GenBank/DDBJ whole genome shotgun (WGS) entry which is preliminary data.</text>
</comment>
<sequence>MRRFRDPNSNCDDAMVGCILNNKEIMDSIFSSNHTTGTLDEDPPNTVTENPNKYNPDMKTANDVTLSSRDTSNRVTSTFTNHEKLSPLPSSRITRDIRSTVTISSLTSARSGTDGSDVTQPQTEQLTSHYRNTMTELSTRMTSSSTEPMESNSSLTTSITTQIDRSFINGGQTSSASHVSSALWVVDESSTSEIDVIPETGQSADRPRTASFVTVKDVDVGTSFKTKQQQQQTPAVHSIVCDSATSSQESGTPRDSSSEFLDSSSSSLANAKTSIPELYTTTNGLYQSTSAPDDVISRALTGITPLHGILPTTTTTYSNVYVPDFVRIIDNTSPPNKTFWITVILIVSVDSILLVAIAVLGIVIFKRKQLEESDEKCSGQDDGESVSSECKYYHFNFEVLQNEATV</sequence>
<accession>A0AAD9IWI5</accession>
<feature type="transmembrane region" description="Helical" evidence="2">
    <location>
        <begin position="339"/>
        <end position="365"/>
    </location>
</feature>
<keyword evidence="2" id="KW-1133">Transmembrane helix</keyword>
<feature type="region of interest" description="Disordered" evidence="1">
    <location>
        <begin position="224"/>
        <end position="264"/>
    </location>
</feature>
<evidence type="ECO:0000256" key="1">
    <source>
        <dbReference type="SAM" id="MobiDB-lite"/>
    </source>
</evidence>
<protein>
    <submittedName>
        <fullName evidence="3">Uncharacterized protein</fullName>
    </submittedName>
</protein>
<feature type="compositionally biased region" description="Polar residues" evidence="1">
    <location>
        <begin position="243"/>
        <end position="254"/>
    </location>
</feature>
<dbReference type="AlphaFoldDB" id="A0AAD9IWI5"/>
<evidence type="ECO:0000313" key="4">
    <source>
        <dbReference type="Proteomes" id="UP001208570"/>
    </source>
</evidence>
<gene>
    <name evidence="3" type="ORF">LSH36_1011g00039</name>
</gene>
<dbReference type="EMBL" id="JAODUP010001011">
    <property type="protein sequence ID" value="KAK2141964.1"/>
    <property type="molecule type" value="Genomic_DNA"/>
</dbReference>
<keyword evidence="2" id="KW-0812">Transmembrane</keyword>